<evidence type="ECO:0000256" key="9">
    <source>
        <dbReference type="ARBA" id="ARBA00023204"/>
    </source>
</evidence>
<dbReference type="PANTHER" id="PTHR11070">
    <property type="entry name" value="UVRD / RECB / PCRA DNA HELICASE FAMILY MEMBER"/>
    <property type="match status" value="1"/>
</dbReference>
<dbReference type="Pfam" id="PF12705">
    <property type="entry name" value="PDDEXK_1"/>
    <property type="match status" value="1"/>
</dbReference>
<proteinExistence type="predicted"/>
<keyword evidence="9" id="KW-0234">DNA repair</keyword>
<dbReference type="EC" id="5.6.2.4" evidence="12"/>
<evidence type="ECO:0000313" key="19">
    <source>
        <dbReference type="Proteomes" id="UP001139722"/>
    </source>
</evidence>
<comment type="catalytic activity">
    <reaction evidence="13">
        <text>ATP + H2O = ADP + phosphate + H(+)</text>
        <dbReference type="Rhea" id="RHEA:13065"/>
        <dbReference type="ChEBI" id="CHEBI:15377"/>
        <dbReference type="ChEBI" id="CHEBI:15378"/>
        <dbReference type="ChEBI" id="CHEBI:30616"/>
        <dbReference type="ChEBI" id="CHEBI:43474"/>
        <dbReference type="ChEBI" id="CHEBI:456216"/>
        <dbReference type="EC" id="5.6.2.4"/>
    </reaction>
</comment>
<evidence type="ECO:0000256" key="5">
    <source>
        <dbReference type="ARBA" id="ARBA00022806"/>
    </source>
</evidence>
<evidence type="ECO:0000259" key="16">
    <source>
        <dbReference type="PROSITE" id="PS51198"/>
    </source>
</evidence>
<name>A0A9X2GYD0_9MICO</name>
<evidence type="ECO:0000256" key="7">
    <source>
        <dbReference type="ARBA" id="ARBA00022840"/>
    </source>
</evidence>
<evidence type="ECO:0000256" key="6">
    <source>
        <dbReference type="ARBA" id="ARBA00022839"/>
    </source>
</evidence>
<keyword evidence="4 14" id="KW-0378">Hydrolase</keyword>
<keyword evidence="6" id="KW-0269">Exonuclease</keyword>
<feature type="domain" description="UvrD-like helicase C-terminal" evidence="17">
    <location>
        <begin position="474"/>
        <end position="758"/>
    </location>
</feature>
<dbReference type="PROSITE" id="PS51198">
    <property type="entry name" value="UVRD_HELICASE_ATP_BIND"/>
    <property type="match status" value="1"/>
</dbReference>
<evidence type="ECO:0000256" key="11">
    <source>
        <dbReference type="ARBA" id="ARBA00034617"/>
    </source>
</evidence>
<dbReference type="InterPro" id="IPR011335">
    <property type="entry name" value="Restrct_endonuc-II-like"/>
</dbReference>
<dbReference type="InterPro" id="IPR014017">
    <property type="entry name" value="DNA_helicase_UvrD-like_C"/>
</dbReference>
<dbReference type="GO" id="GO:0000725">
    <property type="term" value="P:recombinational repair"/>
    <property type="evidence" value="ECO:0007669"/>
    <property type="project" value="TreeGrafter"/>
</dbReference>
<feature type="domain" description="UvrD-like helicase ATP-binding" evidence="16">
    <location>
        <begin position="7"/>
        <end position="449"/>
    </location>
</feature>
<comment type="caution">
    <text evidence="18">The sequence shown here is derived from an EMBL/GenBank/DDBJ whole genome shotgun (WGS) entry which is preliminary data.</text>
</comment>
<keyword evidence="2 14" id="KW-0547">Nucleotide-binding</keyword>
<feature type="binding site" evidence="14">
    <location>
        <begin position="28"/>
        <end position="35"/>
    </location>
    <ligand>
        <name>ATP</name>
        <dbReference type="ChEBI" id="CHEBI:30616"/>
    </ligand>
</feature>
<dbReference type="EMBL" id="JAMZDY010000001">
    <property type="protein sequence ID" value="MCP2370897.1"/>
    <property type="molecule type" value="Genomic_DNA"/>
</dbReference>
<evidence type="ECO:0000256" key="13">
    <source>
        <dbReference type="ARBA" id="ARBA00048988"/>
    </source>
</evidence>
<dbReference type="GO" id="GO:0005829">
    <property type="term" value="C:cytosol"/>
    <property type="evidence" value="ECO:0007669"/>
    <property type="project" value="TreeGrafter"/>
</dbReference>
<dbReference type="SUPFAM" id="SSF52540">
    <property type="entry name" value="P-loop containing nucleoside triphosphate hydrolases"/>
    <property type="match status" value="1"/>
</dbReference>
<dbReference type="GO" id="GO:0043138">
    <property type="term" value="F:3'-5' DNA helicase activity"/>
    <property type="evidence" value="ECO:0007669"/>
    <property type="project" value="UniProtKB-EC"/>
</dbReference>
<evidence type="ECO:0000256" key="8">
    <source>
        <dbReference type="ARBA" id="ARBA00023125"/>
    </source>
</evidence>
<gene>
    <name evidence="18" type="ORF">BJ978_001573</name>
</gene>
<keyword evidence="8" id="KW-0238">DNA-binding</keyword>
<accession>A0A9X2GYD0</accession>
<keyword evidence="5 14" id="KW-0347">Helicase</keyword>
<keyword evidence="19" id="KW-1185">Reference proteome</keyword>
<evidence type="ECO:0000313" key="18">
    <source>
        <dbReference type="EMBL" id="MCP2370897.1"/>
    </source>
</evidence>
<keyword evidence="3" id="KW-0227">DNA damage</keyword>
<keyword evidence="7 14" id="KW-0067">ATP-binding</keyword>
<evidence type="ECO:0000256" key="2">
    <source>
        <dbReference type="ARBA" id="ARBA00022741"/>
    </source>
</evidence>
<evidence type="ECO:0000256" key="10">
    <source>
        <dbReference type="ARBA" id="ARBA00023235"/>
    </source>
</evidence>
<dbReference type="Gene3D" id="3.90.320.10">
    <property type="match status" value="1"/>
</dbReference>
<evidence type="ECO:0000256" key="12">
    <source>
        <dbReference type="ARBA" id="ARBA00034808"/>
    </source>
</evidence>
<feature type="region of interest" description="Disordered" evidence="15">
    <location>
        <begin position="873"/>
        <end position="892"/>
    </location>
</feature>
<dbReference type="Gene3D" id="1.10.3170.10">
    <property type="entry name" value="Recbcd, chain B, domain 2"/>
    <property type="match status" value="1"/>
</dbReference>
<dbReference type="GO" id="GO:0003677">
    <property type="term" value="F:DNA binding"/>
    <property type="evidence" value="ECO:0007669"/>
    <property type="project" value="UniProtKB-KW"/>
</dbReference>
<dbReference type="OrthoDB" id="9810135at2"/>
<dbReference type="RefSeq" id="WP_156999279.1">
    <property type="nucleotide sequence ID" value="NZ_BAAANU010000011.1"/>
</dbReference>
<evidence type="ECO:0000259" key="17">
    <source>
        <dbReference type="PROSITE" id="PS51217"/>
    </source>
</evidence>
<sequence length="1131" mass="120515">MTQPTPLTDDAARAEIREQLGESLFVDAGAGTGKTSALVDRVVNSVLRDGVPLAKTAVVTFTEKAGTELRDRLRAAFERAHRGAADAGTVDAGAADLARAHRARQALDDLDGAPIGTLHSFAQRILAAFPIQAGMPPLVEVLDEVGSSVAFDDRWSTMWRRLLDDDELVEPLELALEAGVKPDQLRSLARAFGSDWDLIEAHVLAEPTRGVVLPDTDALLRQAVLLSEAAADCRNDDDLFLVHVVHPVTAWVESMRRAVDDRERFTAVRALAALKTGKGGRGANWTDLPTLKADAKALTTEAVEITARYADAALRPLARWIAQAVLDGARERVASGSLEFHDLLVASRDLLRRDPEARAQLQAAYPRLLLDEFQDTDPIQIELAVRIAGGREADAPDWRDVAVPAGSLFVVGDPKQSIYRFRRANIATYLEAGGWFGRRVSLVTNFRTVPPVIDWVNAVFGQVIVEQPGLQPAYEALAPHRAAESHGGALIGPPVTVLGADPHPPKTTVGPQREAEASEVAAVITAALDEGWTVFDERAERWRPITARDIAVLIPARSSLPMLEDALDAAGIPYRAESSSLVYQSIEVRSLMAAARAIADPSDQLSTVTALRSAIFGCGDDDLFAYRRDGGSFTVGAPVPDELADTPAGASMAYLGDLARRSRWMSPADLLTTLAVDRRVLEAASVTERPSRVRDHWGRVRFVIDQARAWSEVEHGGLREYLAWAAHQALDSARVAESLLPETDLDVVRIMTVHAAKGLEFGMVVLSGMTSHPRRSNGVRLLWKDRGYAVKLSGPIETNDFADAAPLDEQMDDEERRRLIYVAATRARDHLVVSLHRAERPSIATPAEILVAAGALEVPGVVRFSGVAGAAASGPSGLGSGRGGARAGAAAPAGLAPAPSYEAWASETDAARQRSRRPSAQSASGLEGTEPEVVWAVLDALDSSDPDAAAVAAGTAKGARDVELAPWLKGRYGNLIGRAVHGTLQAVAGSADLVDTVAVAQALAEGIPNLGPVVAAYVRSALATDVVRRAFASEHWSELYVGADQGDGTVLEGFIDLLFRDADGSLVIVDYKTDAVTDAAALADRSRHYAPQLDAYVRALHAATGETARAELVFLDAGGGAGKGVRVGVPA</sequence>
<dbReference type="InterPro" id="IPR038726">
    <property type="entry name" value="PDDEXK_AddAB-type"/>
</dbReference>
<keyword evidence="1" id="KW-0540">Nuclease</keyword>
<evidence type="ECO:0000256" key="15">
    <source>
        <dbReference type="SAM" id="MobiDB-lite"/>
    </source>
</evidence>
<reference evidence="18" key="1">
    <citation type="submission" date="2022-06" db="EMBL/GenBank/DDBJ databases">
        <title>Sequencing the genomes of 1000 actinobacteria strains.</title>
        <authorList>
            <person name="Klenk H.-P."/>
        </authorList>
    </citation>
    <scope>NUCLEOTIDE SEQUENCE</scope>
    <source>
        <strain evidence="18">DSM 22016</strain>
    </source>
</reference>
<dbReference type="Pfam" id="PF00580">
    <property type="entry name" value="UvrD-helicase"/>
    <property type="match status" value="1"/>
</dbReference>
<dbReference type="Pfam" id="PF13361">
    <property type="entry name" value="UvrD_C"/>
    <property type="match status" value="1"/>
</dbReference>
<dbReference type="SUPFAM" id="SSF52980">
    <property type="entry name" value="Restriction endonuclease-like"/>
    <property type="match status" value="1"/>
</dbReference>
<dbReference type="PANTHER" id="PTHR11070:SF2">
    <property type="entry name" value="ATP-DEPENDENT DNA HELICASE SRS2"/>
    <property type="match status" value="1"/>
</dbReference>
<dbReference type="InterPro" id="IPR011604">
    <property type="entry name" value="PDDEXK-like_dom_sf"/>
</dbReference>
<comment type="catalytic activity">
    <reaction evidence="11">
        <text>Couples ATP hydrolysis with the unwinding of duplex DNA by translocating in the 3'-5' direction.</text>
        <dbReference type="EC" id="5.6.2.4"/>
    </reaction>
</comment>
<dbReference type="Proteomes" id="UP001139722">
    <property type="component" value="Unassembled WGS sequence"/>
</dbReference>
<dbReference type="GO" id="GO:0005524">
    <property type="term" value="F:ATP binding"/>
    <property type="evidence" value="ECO:0007669"/>
    <property type="project" value="UniProtKB-UniRule"/>
</dbReference>
<dbReference type="Gene3D" id="3.40.50.300">
    <property type="entry name" value="P-loop containing nucleotide triphosphate hydrolases"/>
    <property type="match status" value="3"/>
</dbReference>
<evidence type="ECO:0000256" key="14">
    <source>
        <dbReference type="PROSITE-ProRule" id="PRU00560"/>
    </source>
</evidence>
<organism evidence="18 19">
    <name type="scientific">Agromyces terreus</name>
    <dbReference type="NCBI Taxonomy" id="424795"/>
    <lineage>
        <taxon>Bacteria</taxon>
        <taxon>Bacillati</taxon>
        <taxon>Actinomycetota</taxon>
        <taxon>Actinomycetes</taxon>
        <taxon>Micrococcales</taxon>
        <taxon>Microbacteriaceae</taxon>
        <taxon>Agromyces</taxon>
    </lineage>
</organism>
<evidence type="ECO:0000256" key="1">
    <source>
        <dbReference type="ARBA" id="ARBA00022722"/>
    </source>
</evidence>
<dbReference type="GO" id="GO:0004527">
    <property type="term" value="F:exonuclease activity"/>
    <property type="evidence" value="ECO:0007669"/>
    <property type="project" value="UniProtKB-KW"/>
</dbReference>
<feature type="compositionally biased region" description="Gly residues" evidence="15">
    <location>
        <begin position="876"/>
        <end position="886"/>
    </location>
</feature>
<keyword evidence="10" id="KW-0413">Isomerase</keyword>
<protein>
    <recommendedName>
        <fullName evidence="12">DNA 3'-5' helicase</fullName>
        <ecNumber evidence="12">5.6.2.4</ecNumber>
    </recommendedName>
</protein>
<dbReference type="AlphaFoldDB" id="A0A9X2GYD0"/>
<dbReference type="InterPro" id="IPR027417">
    <property type="entry name" value="P-loop_NTPase"/>
</dbReference>
<evidence type="ECO:0000256" key="4">
    <source>
        <dbReference type="ARBA" id="ARBA00022801"/>
    </source>
</evidence>
<dbReference type="InterPro" id="IPR014016">
    <property type="entry name" value="UvrD-like_ATP-bd"/>
</dbReference>
<dbReference type="PROSITE" id="PS51217">
    <property type="entry name" value="UVRD_HELICASE_CTER"/>
    <property type="match status" value="1"/>
</dbReference>
<feature type="region of interest" description="Disordered" evidence="15">
    <location>
        <begin position="904"/>
        <end position="928"/>
    </location>
</feature>
<evidence type="ECO:0000256" key="3">
    <source>
        <dbReference type="ARBA" id="ARBA00022763"/>
    </source>
</evidence>
<dbReference type="InterPro" id="IPR000212">
    <property type="entry name" value="DNA_helicase_UvrD/REP"/>
</dbReference>